<dbReference type="Proteomes" id="UP001437256">
    <property type="component" value="Unassembled WGS sequence"/>
</dbReference>
<evidence type="ECO:0000313" key="5">
    <source>
        <dbReference type="Proteomes" id="UP001437256"/>
    </source>
</evidence>
<dbReference type="PANTHER" id="PTHR24216">
    <property type="entry name" value="PAXILLIN-RELATED"/>
    <property type="match status" value="1"/>
</dbReference>
<feature type="compositionally biased region" description="Polar residues" evidence="2">
    <location>
        <begin position="583"/>
        <end position="594"/>
    </location>
</feature>
<feature type="compositionally biased region" description="Polar residues" evidence="2">
    <location>
        <begin position="362"/>
        <end position="372"/>
    </location>
</feature>
<accession>A0ABR2ZMZ2</accession>
<keyword evidence="5" id="KW-1185">Reference proteome</keyword>
<gene>
    <name evidence="4" type="ORF">AAF712_010408</name>
</gene>
<keyword evidence="1" id="KW-0479">Metal-binding</keyword>
<feature type="compositionally biased region" description="Polar residues" evidence="2">
    <location>
        <begin position="621"/>
        <end position="647"/>
    </location>
</feature>
<protein>
    <recommendedName>
        <fullName evidence="3">CCHC-type domain-containing protein</fullName>
    </recommendedName>
</protein>
<organism evidence="4 5">
    <name type="scientific">Marasmius tenuissimus</name>
    <dbReference type="NCBI Taxonomy" id="585030"/>
    <lineage>
        <taxon>Eukaryota</taxon>
        <taxon>Fungi</taxon>
        <taxon>Dikarya</taxon>
        <taxon>Basidiomycota</taxon>
        <taxon>Agaricomycotina</taxon>
        <taxon>Agaricomycetes</taxon>
        <taxon>Agaricomycetidae</taxon>
        <taxon>Agaricales</taxon>
        <taxon>Marasmiineae</taxon>
        <taxon>Marasmiaceae</taxon>
        <taxon>Marasmius</taxon>
    </lineage>
</organism>
<dbReference type="EMBL" id="JBBXMP010000098">
    <property type="protein sequence ID" value="KAL0062713.1"/>
    <property type="molecule type" value="Genomic_DNA"/>
</dbReference>
<feature type="compositionally biased region" description="Basic and acidic residues" evidence="2">
    <location>
        <begin position="333"/>
        <end position="345"/>
    </location>
</feature>
<proteinExistence type="predicted"/>
<feature type="compositionally biased region" description="Polar residues" evidence="2">
    <location>
        <begin position="689"/>
        <end position="705"/>
    </location>
</feature>
<feature type="compositionally biased region" description="Basic and acidic residues" evidence="2">
    <location>
        <begin position="315"/>
        <end position="324"/>
    </location>
</feature>
<feature type="compositionally biased region" description="Basic and acidic residues" evidence="2">
    <location>
        <begin position="374"/>
        <end position="386"/>
    </location>
</feature>
<feature type="region of interest" description="Disordered" evidence="2">
    <location>
        <begin position="621"/>
        <end position="705"/>
    </location>
</feature>
<evidence type="ECO:0000313" key="4">
    <source>
        <dbReference type="EMBL" id="KAL0062713.1"/>
    </source>
</evidence>
<dbReference type="InterPro" id="IPR001878">
    <property type="entry name" value="Znf_CCHC"/>
</dbReference>
<comment type="caution">
    <text evidence="4">The sequence shown here is derived from an EMBL/GenBank/DDBJ whole genome shotgun (WGS) entry which is preliminary data.</text>
</comment>
<feature type="region of interest" description="Disordered" evidence="2">
    <location>
        <begin position="581"/>
        <end position="601"/>
    </location>
</feature>
<keyword evidence="1" id="KW-0862">Zinc</keyword>
<reference evidence="4 5" key="1">
    <citation type="submission" date="2024-05" db="EMBL/GenBank/DDBJ databases">
        <title>A draft genome resource for the thread blight pathogen Marasmius tenuissimus strain MS-2.</title>
        <authorList>
            <person name="Yulfo-Soto G.E."/>
            <person name="Baruah I.K."/>
            <person name="Amoako-Attah I."/>
            <person name="Bukari Y."/>
            <person name="Meinhardt L.W."/>
            <person name="Bailey B.A."/>
            <person name="Cohen S.P."/>
        </authorList>
    </citation>
    <scope>NUCLEOTIDE SEQUENCE [LARGE SCALE GENOMIC DNA]</scope>
    <source>
        <strain evidence="4 5">MS-2</strain>
    </source>
</reference>
<dbReference type="PROSITE" id="PS50158">
    <property type="entry name" value="ZF_CCHC"/>
    <property type="match status" value="1"/>
</dbReference>
<feature type="compositionally biased region" description="Polar residues" evidence="2">
    <location>
        <begin position="299"/>
        <end position="309"/>
    </location>
</feature>
<feature type="compositionally biased region" description="Basic and acidic residues" evidence="2">
    <location>
        <begin position="287"/>
        <end position="297"/>
    </location>
</feature>
<evidence type="ECO:0000256" key="1">
    <source>
        <dbReference type="PROSITE-ProRule" id="PRU00047"/>
    </source>
</evidence>
<feature type="region of interest" description="Disordered" evidence="2">
    <location>
        <begin position="266"/>
        <end position="386"/>
    </location>
</feature>
<sequence>MPSKHLHMPPRVIIHEQPQRLTRQSQPLPRQLSPTTSDSHACDSARLRATPDLDRFHIKNYDIKERIQEDPRFFHLKWVASHRLVWVVNNNECRVQTQYHLLDITFLRTDRTFIINQLITIALNQWVFEPEQVFPRTLSRDDFVLPPPAELFGFPLHPTISVYEFPRQPPQEPTPAPPSPIYVADSPIYVPSSPTTRNPTYLPTISHSTSPEPIPVDLPWRITPQGSIYFIRINGYYAEARWERNQQTGEYRWSYRAKNNRRIFPPEDVLSSTDLSKPLPEPAEPIPIHDEDQKDTDNPAGSSTNPTMSTTVTEIKTEVKEGKKPVGIPPRGETPRPDSPDKSDPEPDPPPPNDPGDDESSYDSFRSTTTRGFSELKERGIKPERFTGDRDKTDRFCYDFGRYLRFNNRFYPKESERVDLFLSLIDHPWADARSLELEDDHWDDDIPQNNKRWTTFADIRHRFKQDFGVRGRKERSQVVLEEISMSGNLAKLENYIAAFELAAPFTGYNDEALLRFFKAGMNPGLRRAVEGMEPEPEGLQKFIKAAIHKQNRFEQQQAESKLWRKPTATPVVNVQAVPLAPAPQQTTPSRNPFNGTPVGKLTPEERERCIREGRCFRCRQQGHNTPQCPSNTVPTTQPQVATNNPFRRNQAPAVRAATAPTQSTSTNPSPPAPADDPVASVTRMIGQLSPEQSTAFFSQFSKTDF</sequence>
<feature type="compositionally biased region" description="Low complexity" evidence="2">
    <location>
        <begin position="656"/>
        <end position="667"/>
    </location>
</feature>
<feature type="domain" description="CCHC-type" evidence="3">
    <location>
        <begin position="614"/>
        <end position="630"/>
    </location>
</feature>
<keyword evidence="1" id="KW-0863">Zinc-finger</keyword>
<name>A0ABR2ZMZ2_9AGAR</name>
<evidence type="ECO:0000259" key="3">
    <source>
        <dbReference type="PROSITE" id="PS50158"/>
    </source>
</evidence>
<evidence type="ECO:0000256" key="2">
    <source>
        <dbReference type="SAM" id="MobiDB-lite"/>
    </source>
</evidence>
<dbReference type="PANTHER" id="PTHR24216:SF65">
    <property type="entry name" value="PAXILLIN-LIKE PROTEIN 1"/>
    <property type="match status" value="1"/>
</dbReference>